<organism evidence="2 3">
    <name type="scientific">Paractinoplanes abujensis</name>
    <dbReference type="NCBI Taxonomy" id="882441"/>
    <lineage>
        <taxon>Bacteria</taxon>
        <taxon>Bacillati</taxon>
        <taxon>Actinomycetota</taxon>
        <taxon>Actinomycetes</taxon>
        <taxon>Micromonosporales</taxon>
        <taxon>Micromonosporaceae</taxon>
        <taxon>Paractinoplanes</taxon>
    </lineage>
</organism>
<dbReference type="EMBL" id="JACHMF010000001">
    <property type="protein sequence ID" value="MBB4690420.1"/>
    <property type="molecule type" value="Genomic_DNA"/>
</dbReference>
<evidence type="ECO:0000256" key="1">
    <source>
        <dbReference type="SAM" id="MobiDB-lite"/>
    </source>
</evidence>
<dbReference type="Proteomes" id="UP000542742">
    <property type="component" value="Unassembled WGS sequence"/>
</dbReference>
<name>A0A7W7CKW5_9ACTN</name>
<keyword evidence="3" id="KW-1185">Reference proteome</keyword>
<feature type="region of interest" description="Disordered" evidence="1">
    <location>
        <begin position="118"/>
        <end position="249"/>
    </location>
</feature>
<feature type="compositionally biased region" description="Pro residues" evidence="1">
    <location>
        <begin position="202"/>
        <end position="212"/>
    </location>
</feature>
<accession>A0A7W7CKW5</accession>
<feature type="compositionally biased region" description="Basic residues" evidence="1">
    <location>
        <begin position="231"/>
        <end position="240"/>
    </location>
</feature>
<protein>
    <submittedName>
        <fullName evidence="2">Uncharacterized protein</fullName>
    </submittedName>
</protein>
<gene>
    <name evidence="2" type="ORF">BKA14_000568</name>
</gene>
<proteinExistence type="predicted"/>
<feature type="compositionally biased region" description="Basic residues" evidence="1">
    <location>
        <begin position="182"/>
        <end position="200"/>
    </location>
</feature>
<evidence type="ECO:0000313" key="2">
    <source>
        <dbReference type="EMBL" id="MBB4690420.1"/>
    </source>
</evidence>
<comment type="caution">
    <text evidence="2">The sequence shown here is derived from an EMBL/GenBank/DDBJ whole genome shotgun (WGS) entry which is preliminary data.</text>
</comment>
<evidence type="ECO:0000313" key="3">
    <source>
        <dbReference type="Proteomes" id="UP000542742"/>
    </source>
</evidence>
<sequence>MGCAKSGGDLASRPSGCAVLSPGRGYPAARCLSEKVDFPGGGSAYGFAFGSRSLHFNGIVWLLSENGCGETRCRFQHSAGATHHAGVKVERMGGPVRPVQCLGFGFPRCDNRCHDRANITSLPDSPITHFPELPRQRDSHRRTCPGITPPSAPPTALGPRTGRRLGSQCRPRPEAALTERQTRRRPRLGRRRDSHRHVRPNIRPPGATPPTPLGRKPGRQRFVTAALVPASRHRASRPRRSSQAGRSAR</sequence>
<dbReference type="AlphaFoldDB" id="A0A7W7CKW5"/>
<reference evidence="2 3" key="1">
    <citation type="submission" date="2020-08" db="EMBL/GenBank/DDBJ databases">
        <title>Sequencing the genomes of 1000 actinobacteria strains.</title>
        <authorList>
            <person name="Klenk H.-P."/>
        </authorList>
    </citation>
    <scope>NUCLEOTIDE SEQUENCE [LARGE SCALE GENOMIC DNA]</scope>
    <source>
        <strain evidence="2 3">DSM 45518</strain>
    </source>
</reference>